<keyword evidence="2" id="KW-0217">Developmental protein</keyword>
<dbReference type="PANTHER" id="PTHR33722">
    <property type="entry name" value="CATION CHANNEL SPERM-ASSOCIATED PROTEIN SUBUNIT DELTA-RELATED"/>
    <property type="match status" value="1"/>
</dbReference>
<keyword evidence="14" id="KW-0966">Cell projection</keyword>
<evidence type="ECO:0000256" key="5">
    <source>
        <dbReference type="ARBA" id="ARBA00022729"/>
    </source>
</evidence>
<keyword evidence="6" id="KW-0221">Differentiation</keyword>
<evidence type="ECO:0000256" key="10">
    <source>
        <dbReference type="ARBA" id="ARBA00023069"/>
    </source>
</evidence>
<accession>A0ABM1VMW1</accession>
<evidence type="ECO:0000256" key="8">
    <source>
        <dbReference type="ARBA" id="ARBA00022871"/>
    </source>
</evidence>
<keyword evidence="11 19" id="KW-0472">Membrane</keyword>
<dbReference type="Proteomes" id="UP000694863">
    <property type="component" value="Unplaced"/>
</dbReference>
<evidence type="ECO:0000256" key="7">
    <source>
        <dbReference type="ARBA" id="ARBA00022846"/>
    </source>
</evidence>
<evidence type="ECO:0000256" key="15">
    <source>
        <dbReference type="ARBA" id="ARBA00037793"/>
    </source>
</evidence>
<keyword evidence="3" id="KW-1003">Cell membrane</keyword>
<keyword evidence="10" id="KW-0969">Cilium</keyword>
<keyword evidence="12" id="KW-1015">Disulfide bond</keyword>
<reference evidence="24" key="1">
    <citation type="submission" date="2025-08" db="UniProtKB">
        <authorList>
            <consortium name="RefSeq"/>
        </authorList>
    </citation>
    <scope>IDENTIFICATION</scope>
</reference>
<dbReference type="InterPro" id="IPR055451">
    <property type="entry name" value="Ig-like_CATSPERD"/>
</dbReference>
<name>A0ABM1VMW1_ECHTE</name>
<dbReference type="GeneID" id="101645257"/>
<organism evidence="23 24">
    <name type="scientific">Echinops telfairi</name>
    <name type="common">Lesser hedgehog tenrec</name>
    <dbReference type="NCBI Taxonomy" id="9371"/>
    <lineage>
        <taxon>Eukaryota</taxon>
        <taxon>Metazoa</taxon>
        <taxon>Chordata</taxon>
        <taxon>Craniata</taxon>
        <taxon>Vertebrata</taxon>
        <taxon>Euteleostomi</taxon>
        <taxon>Mammalia</taxon>
        <taxon>Eutheria</taxon>
        <taxon>Afrotheria</taxon>
        <taxon>Tenrecidae</taxon>
        <taxon>Tenrecinae</taxon>
        <taxon>Echinops</taxon>
    </lineage>
</organism>
<evidence type="ECO:0000256" key="12">
    <source>
        <dbReference type="ARBA" id="ARBA00023157"/>
    </source>
</evidence>
<keyword evidence="9 19" id="KW-1133">Transmembrane helix</keyword>
<dbReference type="Pfam" id="PF22850">
    <property type="entry name" value="CATSPERD-E_C"/>
    <property type="match status" value="1"/>
</dbReference>
<dbReference type="InterPro" id="IPR028751">
    <property type="entry name" value="CATSPERD/E"/>
</dbReference>
<evidence type="ECO:0000256" key="14">
    <source>
        <dbReference type="ARBA" id="ARBA00023273"/>
    </source>
</evidence>
<evidence type="ECO:0000256" key="1">
    <source>
        <dbReference type="ARBA" id="ARBA00010246"/>
    </source>
</evidence>
<evidence type="ECO:0000256" key="16">
    <source>
        <dbReference type="ARBA" id="ARBA00040129"/>
    </source>
</evidence>
<evidence type="ECO:0000256" key="3">
    <source>
        <dbReference type="ARBA" id="ARBA00022475"/>
    </source>
</evidence>
<sequence>MHCISLSRKNVFFTQDNFVNIIPFTVPKALEGLSHNIFAYTQSEAIAKANIYYSKTLGKMFQKYTFEHKKTTVGLLGGIFPFYSLSQHALLVVRGEKANFMYTEHPLNRSLGLTFDYRESLNVVLASGLKGILVLWYRRTLLISRNAGQLVKDITVNQGSRIIHNSIDLANITIATVAVEQNEVAIFTKHHGVYYGSLGSLSDSIIHITNTVTWSEDKVLTFTDQGLLQIFVLTLNRASSAVDLLQCELNIQEIFMDPRLEVDSCQIEYISGHFAGKMFTMDMKSRLELFAIVIPQLRRPPVPLVTVSNPHSLGLEVDIREKNYTMDGNFVFQVVSFGAPPRPAQPSAGPGPPLPLPAQVQTLRGLVEGIKRPTLSSVTVDMANKEISCMDFQPMTALISIGCDLGKKIIVQNNFSACSKGVLDPVVLQDNYTYTIEKEAYDPKYLHRKANKDLIAYYPYNLLGCPLLLYYDYPWKPVVEFSMTAEDANCKWQPQNWSTIIAKEGLPFRWSRENYESCHESEEGPPLKWPDVPYEIVGGPTDNKLIFNQRNGIYIFWLSIVDPYYSYCTLQTTFSIYVFGAFPMAIFPMELLIVLMIVSVLLSLWLVYALPKTQLWARLFHKHKHVS</sequence>
<evidence type="ECO:0000256" key="17">
    <source>
        <dbReference type="ARBA" id="ARBA00041424"/>
    </source>
</evidence>
<comment type="similarity">
    <text evidence="1">Belongs to the CATSPERD family.</text>
</comment>
<evidence type="ECO:0000256" key="6">
    <source>
        <dbReference type="ARBA" id="ARBA00022782"/>
    </source>
</evidence>
<feature type="transmembrane region" description="Helical" evidence="19">
    <location>
        <begin position="591"/>
        <end position="610"/>
    </location>
</feature>
<dbReference type="Pfam" id="PF15020">
    <property type="entry name" value="Beta-prop_CATSPERD"/>
    <property type="match status" value="1"/>
</dbReference>
<evidence type="ECO:0000256" key="13">
    <source>
        <dbReference type="ARBA" id="ARBA00023180"/>
    </source>
</evidence>
<keyword evidence="13" id="KW-0325">Glycoprotein</keyword>
<evidence type="ECO:0000259" key="20">
    <source>
        <dbReference type="Pfam" id="PF15020"/>
    </source>
</evidence>
<dbReference type="InterPro" id="IPR053813">
    <property type="entry name" value="CATSPERD_beta-prop"/>
</dbReference>
<evidence type="ECO:0000256" key="2">
    <source>
        <dbReference type="ARBA" id="ARBA00022473"/>
    </source>
</evidence>
<evidence type="ECO:0000313" key="23">
    <source>
        <dbReference type="Proteomes" id="UP000694863"/>
    </source>
</evidence>
<protein>
    <recommendedName>
        <fullName evidence="16">Cation channel sperm-associated auxiliary subunit delta</fullName>
    </recommendedName>
    <alternativeName>
        <fullName evidence="17">Transmembrane protein 146</fullName>
    </alternativeName>
</protein>
<dbReference type="Pfam" id="PF23747">
    <property type="entry name" value="Ig-like_CATSPERD"/>
    <property type="match status" value="2"/>
</dbReference>
<evidence type="ECO:0000256" key="4">
    <source>
        <dbReference type="ARBA" id="ARBA00022692"/>
    </source>
</evidence>
<evidence type="ECO:0000256" key="19">
    <source>
        <dbReference type="SAM" id="Phobius"/>
    </source>
</evidence>
<comment type="subcellular location">
    <subcellularLocation>
        <location evidence="15">Cell projection</location>
        <location evidence="15">Cilium</location>
        <location evidence="15">Flagellum membrane</location>
        <topology evidence="15">Single-pass type I membrane protein</topology>
    </subcellularLocation>
</comment>
<dbReference type="RefSeq" id="XP_030744167.1">
    <property type="nucleotide sequence ID" value="XM_030888307.1"/>
</dbReference>
<keyword evidence="8" id="KW-0744">Spermatogenesis</keyword>
<evidence type="ECO:0000259" key="21">
    <source>
        <dbReference type="Pfam" id="PF22850"/>
    </source>
</evidence>
<feature type="domain" description="CATSPERD/E C-terminal" evidence="21">
    <location>
        <begin position="480"/>
        <end position="613"/>
    </location>
</feature>
<evidence type="ECO:0000259" key="22">
    <source>
        <dbReference type="Pfam" id="PF23747"/>
    </source>
</evidence>
<dbReference type="PANTHER" id="PTHR33722:SF1">
    <property type="entry name" value="CATION CHANNEL SPERM-ASSOCIATED AUXILIARY SUBUNIT DELTA"/>
    <property type="match status" value="1"/>
</dbReference>
<comment type="function">
    <text evidence="18">Auxiliary component of the CatSper complex, a complex involved in sperm cell hyperactivation. Sperm cell hyperactivation is needed for sperm motility which is essential late in the preparation of sperm for fertilization. Required for CATSPER1 stability before intraflagellar transport and/or incorporation of the CatSper complex channel into the flagellar membrane.</text>
</comment>
<evidence type="ECO:0000313" key="24">
    <source>
        <dbReference type="RefSeq" id="XP_030744167.1"/>
    </source>
</evidence>
<keyword evidence="23" id="KW-1185">Reference proteome</keyword>
<keyword evidence="7" id="KW-0282">Flagellum</keyword>
<feature type="domain" description="CATSPERD Ig-like" evidence="22">
    <location>
        <begin position="368"/>
        <end position="401"/>
    </location>
</feature>
<keyword evidence="5" id="KW-0732">Signal</keyword>
<evidence type="ECO:0000256" key="9">
    <source>
        <dbReference type="ARBA" id="ARBA00022989"/>
    </source>
</evidence>
<feature type="domain" description="CATSPERD beta-propeller" evidence="20">
    <location>
        <begin position="33"/>
        <end position="247"/>
    </location>
</feature>
<evidence type="ECO:0000256" key="11">
    <source>
        <dbReference type="ARBA" id="ARBA00023136"/>
    </source>
</evidence>
<gene>
    <name evidence="24" type="primary">CATSPERD</name>
</gene>
<feature type="domain" description="CATSPERD Ig-like" evidence="22">
    <location>
        <begin position="267"/>
        <end position="333"/>
    </location>
</feature>
<keyword evidence="4 19" id="KW-0812">Transmembrane</keyword>
<proteinExistence type="inferred from homology"/>
<dbReference type="InterPro" id="IPR053814">
    <property type="entry name" value="CATSPERD/E_C"/>
</dbReference>
<evidence type="ECO:0000256" key="18">
    <source>
        <dbReference type="ARBA" id="ARBA00046028"/>
    </source>
</evidence>